<dbReference type="NCBIfam" id="TIGR01733">
    <property type="entry name" value="AA-adenyl-dom"/>
    <property type="match status" value="3"/>
</dbReference>
<dbReference type="GO" id="GO:0016874">
    <property type="term" value="F:ligase activity"/>
    <property type="evidence" value="ECO:0007669"/>
    <property type="project" value="UniProtKB-KW"/>
</dbReference>
<dbReference type="InterPro" id="IPR000873">
    <property type="entry name" value="AMP-dep_synth/lig_dom"/>
</dbReference>
<accession>A0A6L8T4K3</accession>
<dbReference type="InterPro" id="IPR025110">
    <property type="entry name" value="AMP-bd_C"/>
</dbReference>
<dbReference type="Gene3D" id="3.30.559.30">
    <property type="entry name" value="Nonribosomal peptide synthetase, condensation domain"/>
    <property type="match status" value="2"/>
</dbReference>
<dbReference type="InterPro" id="IPR001242">
    <property type="entry name" value="Condensation_dom"/>
</dbReference>
<dbReference type="InterPro" id="IPR036291">
    <property type="entry name" value="NAD(P)-bd_dom_sf"/>
</dbReference>
<dbReference type="InterPro" id="IPR009081">
    <property type="entry name" value="PP-bd_ACP"/>
</dbReference>
<dbReference type="EMBL" id="WWVQ01000024">
    <property type="protein sequence ID" value="MZL33698.1"/>
    <property type="molecule type" value="Genomic_DNA"/>
</dbReference>
<dbReference type="SUPFAM" id="SSF51735">
    <property type="entry name" value="NAD(P)-binding Rossmann-fold domains"/>
    <property type="match status" value="1"/>
</dbReference>
<evidence type="ECO:0000256" key="2">
    <source>
        <dbReference type="ARBA" id="ARBA00022450"/>
    </source>
</evidence>
<dbReference type="SUPFAM" id="SSF52777">
    <property type="entry name" value="CoA-dependent acyltransferases"/>
    <property type="match status" value="4"/>
</dbReference>
<protein>
    <submittedName>
        <fullName evidence="6">Amino acid adenylation domain-containing protein</fullName>
    </submittedName>
</protein>
<dbReference type="Gene3D" id="3.30.300.30">
    <property type="match status" value="3"/>
</dbReference>
<keyword evidence="3" id="KW-0597">Phosphoprotein</keyword>
<dbReference type="InterPro" id="IPR042099">
    <property type="entry name" value="ANL_N_sf"/>
</dbReference>
<dbReference type="GO" id="GO:0044550">
    <property type="term" value="P:secondary metabolite biosynthetic process"/>
    <property type="evidence" value="ECO:0007669"/>
    <property type="project" value="TreeGrafter"/>
</dbReference>
<organism evidence="6 7">
    <name type="scientific">Blautia wexlerae</name>
    <dbReference type="NCBI Taxonomy" id="418240"/>
    <lineage>
        <taxon>Bacteria</taxon>
        <taxon>Bacillati</taxon>
        <taxon>Bacillota</taxon>
        <taxon>Clostridia</taxon>
        <taxon>Lachnospirales</taxon>
        <taxon>Lachnospiraceae</taxon>
        <taxon>Blautia</taxon>
    </lineage>
</organism>
<dbReference type="Pfam" id="PF00550">
    <property type="entry name" value="PP-binding"/>
    <property type="match status" value="3"/>
</dbReference>
<sequence length="2996" mass="337501">MKMKNINERNNFVFEFRPVTELFEEQVKLHPEKCAVVSGKESFTYAQLNERANRIANALVEKDVRRETIVGVVLERCCDFYAVRQGILKAGGAFAVATPDYPDDRIRYIFEDSGAPFIITTKEIAEERRELFAKLPCTVLLIEELLENENTENPQVKIGEHDLCYCIYTSGSTGKPKGVLIEHINLANFVNPDPKNAETYGYVSRGSVSLSMAAMTFDVSVLEEFLPLTNGMAAVIASDEEILNPLMLGELIVRNKVDIMTTTPTYLSNMIDLPQLEKAVSQIKVFDVGAEAFPPALYDKIRRVNPDAYIMNGYGPTETTISCTMKVITDSRNITIGTPNGNVKVYIVDKENKILPDGETGELVIAGLGVGRGYMNLPDKTEAVFIDLNGERAYKTGDLARISPEGEIEFFGRIDNQIKLRGLRIELGEIEEVINSYEGIITSITLPVDNKFLCCYFMADRQINTEELSAYASESLAHYMVPEVFVQLEKMPVTQNGKIDKKALPKPVAQPKNLKEPQTPMQKKIFEIVADVVENDFFGTDTSFYRAGLSSISAMKLCILISEEFGVTVKTSDIHENNTVEKLEKYVMLAPKIRTYEKREVYPLTGSQKGIFAECMKNPESTVYNIPFLFELESSVDVQKLSDAISQMIAAHPYLLTKVYLSDSGEMVQKPCEEAFVPEVVRTTNEQFERMKDELVRPFKLEKGRLFRAGIYVTEDRKYLFTDFHHILADGNSYDIIFEDIDRAYLGEKLEKESYTGFDAALDEEQQMKEGKYKKAEKYYDSIFEGIETESLPLPDCSGKTPERGYLSMPVDTGESLVLSACEKLGVTPNILFTGVFGILMSRYSNSEESLFATIYNGRNDSRLENTVCMLVKTLPVYCSCDPKVTIQAYMTELSEQILSSMANDIFPFSDICAKYGINSDLVFAYQAELGDDFPIGDTVARGHDLSPDMSKMPLLIQVREYDHKYVLTAEYRSDMYSEAFVRGMLESYEAAMDSLLKAKYISEVSVLSRNGADKILEFNNTACEYDRSKTIADMFEELVQTIPDHTAVVFKDKKYTYRELDEISDRLGKYIASQGIGSEDVVSILIPRCEYMAIAPMGVIKAGAAYQPLDPTYPRDRLMYMMEDSSAKLLIADRELLPLVDGYKGPVLFTDQIWQLEDRDVVLKKPQLHDLFILLYTSGSTGVPKGCMLEYGNITAFCHWFKRYYGIDSESRVAAYASFGFDACMMDIYGAITNGAQLHIIPEEIRLDFIGLQRYFEENGITHSFMTTQVGRQFALEMDCKSLRFLSVGGEKLVPCEPPKDYKFINAYGPTEATIFTTVFEVDKYYPNVPIGKALDNVKLYITDKLGHMLPPGACGELMITGWQVSRGYLNKPEKTAEVYTKNLYDDTPGYEVMYHSGDVARFLPDGNIQIIGRKDSQVKIRGFRIELSEVEEVIRRYEGIRDATVVAFDDPNGGKYIAAYVVSDSTVDINALNDFIKETKPAYMVPAVTMQIDKIPLNQNQKVNKKALPLPEKKAAEIIKPENEVQQILFDCIAEVLGYTDFGITTDIYEAGLTSITAIKLNILISKAFDIVIKTSDIKNHPTIRMMEEFVKTAGKESKREVQESYPLTNTQEGIFIECTANMGSTIYNIPYLLKLDNKVDLDRLAEAIDSTVEAHPYLKTRLFMDDNGNVLQKRNDGLSYKTPILNGMNRDTLVRPYMLFNEQLFRFEIYRTCDGNYLFLDLHHIVADGTSLAIIINDINRAYSGEKLEPEGYTSYDLALDNRDALAGDIYKNAENYYKSVFEHAGGSISFYPDKNGAAPTAELYHRETRSISVQDVKEFCKKHGITENVFFISAFGITLGKYNFKKDAVFTTIYHGRNDSRLSETVGMLVKTLPVFCDFSGTAKDCLSGVQKQLIDSMNNDIYPFSQISHEFDIKADAMVIYQGDNFAFDTIGGEYAQEEPVSLNMAKAPVSVSISIEKNRFVFEIEYRGDMYHEETIRYLTDNLETTAEGILRECDPADIRLMFEEETQMEDIPEHAGKTFIDLFKEMAARYPDRPAVRDDSGDFTYRELDRMSDYIAQKLTENGFGPEQAAGILCGRTKEYTVAYVGVMKAGGAYVPLDPEYPQSRIEYMLKDSGARNLLVIDQYQNLVEFYDGNVISLDSVSDEAEDFELSAELISPKPENLAYMIYTSGSTGKPKGVMIEHRNLLNLIEYITLSRNTSPDDIVAEFASFCFDASVIDLFAPLTAGAVLYILPESIRKDAIAISRYIKEKEITTVTFPTQMGELVTELLEDAPALKFVTLGGEKFKHYRNRTYQMINGYGPTENTVSSTEFLVDRQYDNIPIGKSQRNVRSYIVDENLNRLPVGASGELCHAGRQIARGYHNLPEKTASVFVENPFAVCEQESRLYRTGDMVRMKGDGNIEYIGRIDSQVKIRGYRVELGEIEGALLKHELVKNAAVTVIEKGGNKYITAYYTGEAIPEDELKTFLEPLIPDYMMPSFFVSIEEMPVTPGGKIDKKALPMPEVTTNTASYVEPVTAAQRALCEIFEKALGIERVGIEDNFFELGGSSLTASKVAVMCLSKNISLVYADIFKYPTVRELAALVDDDGVTEAAQSKNEFSDYNYNRIQNVISANTEENADRITKEKLGDIMVTGATGFLGIHVLKAFLDNYDGKVYCLVRKGKYESPEKRMMNMLMYYFDDPYKELFESRIICVDGDITSKEQVTGFSEYKFSTIINCAACVKHFAADDVLERINVQGVENLIDFCKNNGRRLIQISTVSVAGEGSDGVPPMSRVFCENDLYIGQNITNEYIRTKFLAERAVLEAVSEGLDGKVVRVGNLMSRNSDGEFQINFITNGFLRSLRGYAAVGKFPMGGMHEVAEFSPIDSTALAVLRLAQTDRRFTVFHACNSHHIYMADLIYAMRSYGFRIDIVRDEEFEAAVKEFAKTGQDSDAVSGLIAYTSHNENEIYTIDYSNRFTAQVLYRLDYKWPVTDDRYLENAIAALDRLTFFD</sequence>
<dbReference type="Gene3D" id="1.10.1200.10">
    <property type="entry name" value="ACP-like"/>
    <property type="match status" value="3"/>
</dbReference>
<gene>
    <name evidence="6" type="ORF">GT728_10935</name>
</gene>
<dbReference type="GO" id="GO:0005737">
    <property type="term" value="C:cytoplasm"/>
    <property type="evidence" value="ECO:0007669"/>
    <property type="project" value="TreeGrafter"/>
</dbReference>
<dbReference type="SUPFAM" id="SSF47336">
    <property type="entry name" value="ACP-like"/>
    <property type="match status" value="3"/>
</dbReference>
<evidence type="ECO:0000313" key="6">
    <source>
        <dbReference type="EMBL" id="MZL33698.1"/>
    </source>
</evidence>
<dbReference type="Gene3D" id="2.30.38.10">
    <property type="entry name" value="Luciferase, Domain 3"/>
    <property type="match status" value="1"/>
</dbReference>
<dbReference type="Pfam" id="PF13193">
    <property type="entry name" value="AMP-binding_C"/>
    <property type="match status" value="1"/>
</dbReference>
<dbReference type="GO" id="GO:0043041">
    <property type="term" value="P:amino acid activation for nonribosomal peptide biosynthetic process"/>
    <property type="evidence" value="ECO:0007669"/>
    <property type="project" value="TreeGrafter"/>
</dbReference>
<dbReference type="CDD" id="cd05930">
    <property type="entry name" value="A_NRPS"/>
    <property type="match status" value="3"/>
</dbReference>
<evidence type="ECO:0000313" key="7">
    <source>
        <dbReference type="Proteomes" id="UP000477285"/>
    </source>
</evidence>
<dbReference type="Proteomes" id="UP000477285">
    <property type="component" value="Unassembled WGS sequence"/>
</dbReference>
<dbReference type="Gene3D" id="3.40.50.12780">
    <property type="entry name" value="N-terminal domain of ligase-like"/>
    <property type="match status" value="2"/>
</dbReference>
<dbReference type="GO" id="GO:0031177">
    <property type="term" value="F:phosphopantetheine binding"/>
    <property type="evidence" value="ECO:0007669"/>
    <property type="project" value="TreeGrafter"/>
</dbReference>
<evidence type="ECO:0000256" key="3">
    <source>
        <dbReference type="ARBA" id="ARBA00022553"/>
    </source>
</evidence>
<proteinExistence type="predicted"/>
<evidence type="ECO:0000259" key="5">
    <source>
        <dbReference type="PROSITE" id="PS50075"/>
    </source>
</evidence>
<dbReference type="InterPro" id="IPR045851">
    <property type="entry name" value="AMP-bd_C_sf"/>
</dbReference>
<dbReference type="NCBIfam" id="NF003417">
    <property type="entry name" value="PRK04813.1"/>
    <property type="match status" value="3"/>
</dbReference>
<feature type="domain" description="Carrier" evidence="5">
    <location>
        <begin position="516"/>
        <end position="591"/>
    </location>
</feature>
<dbReference type="InterPro" id="IPR023213">
    <property type="entry name" value="CAT-like_dom_sf"/>
</dbReference>
<reference evidence="6 7" key="1">
    <citation type="journal article" date="2019" name="Nat. Med.">
        <title>A library of human gut bacterial isolates paired with longitudinal multiomics data enables mechanistic microbiome research.</title>
        <authorList>
            <person name="Poyet M."/>
            <person name="Groussin M."/>
            <person name="Gibbons S.M."/>
            <person name="Avila-Pacheco J."/>
            <person name="Jiang X."/>
            <person name="Kearney S.M."/>
            <person name="Perrotta A.R."/>
            <person name="Berdy B."/>
            <person name="Zhao S."/>
            <person name="Lieberman T.D."/>
            <person name="Swanson P.K."/>
            <person name="Smith M."/>
            <person name="Roesemann S."/>
            <person name="Alexander J.E."/>
            <person name="Rich S.A."/>
            <person name="Livny J."/>
            <person name="Vlamakis H."/>
            <person name="Clish C."/>
            <person name="Bullock K."/>
            <person name="Deik A."/>
            <person name="Scott J."/>
            <person name="Pierce K.A."/>
            <person name="Xavier R.J."/>
            <person name="Alm E.J."/>
        </authorList>
    </citation>
    <scope>NUCLEOTIDE SEQUENCE [LARGE SCALE GENOMIC DNA]</scope>
    <source>
        <strain evidence="6 7">BIOML-A1</strain>
    </source>
</reference>
<comment type="caution">
    <text evidence="6">The sequence shown here is derived from an EMBL/GenBank/DDBJ whole genome shotgun (WGS) entry which is preliminary data.</text>
</comment>
<dbReference type="InterPro" id="IPR036736">
    <property type="entry name" value="ACP-like_sf"/>
</dbReference>
<dbReference type="InterPro" id="IPR013120">
    <property type="entry name" value="FAR_NAD-bd"/>
</dbReference>
<dbReference type="Gene3D" id="3.40.50.720">
    <property type="entry name" value="NAD(P)-binding Rossmann-like Domain"/>
    <property type="match status" value="1"/>
</dbReference>
<dbReference type="InterPro" id="IPR010071">
    <property type="entry name" value="AA_adenyl_dom"/>
</dbReference>
<dbReference type="GO" id="GO:0008610">
    <property type="term" value="P:lipid biosynthetic process"/>
    <property type="evidence" value="ECO:0007669"/>
    <property type="project" value="UniProtKB-ARBA"/>
</dbReference>
<keyword evidence="2" id="KW-0596">Phosphopantetheine</keyword>
<dbReference type="PANTHER" id="PTHR45527:SF1">
    <property type="entry name" value="FATTY ACID SYNTHASE"/>
    <property type="match status" value="1"/>
</dbReference>
<dbReference type="PROSITE" id="PS50075">
    <property type="entry name" value="CARRIER"/>
    <property type="match status" value="3"/>
</dbReference>
<evidence type="ECO:0000256" key="1">
    <source>
        <dbReference type="ARBA" id="ARBA00001957"/>
    </source>
</evidence>
<dbReference type="PANTHER" id="PTHR45527">
    <property type="entry name" value="NONRIBOSOMAL PEPTIDE SYNTHETASE"/>
    <property type="match status" value="1"/>
</dbReference>
<dbReference type="Gene3D" id="3.30.559.10">
    <property type="entry name" value="Chloramphenicol acetyltransferase-like domain"/>
    <property type="match status" value="2"/>
</dbReference>
<feature type="domain" description="Carrier" evidence="5">
    <location>
        <begin position="1522"/>
        <end position="1597"/>
    </location>
</feature>
<dbReference type="FunFam" id="3.40.50.980:FF:000001">
    <property type="entry name" value="Non-ribosomal peptide synthetase"/>
    <property type="match status" value="2"/>
</dbReference>
<dbReference type="Pfam" id="PF07993">
    <property type="entry name" value="NAD_binding_4"/>
    <property type="match status" value="1"/>
</dbReference>
<dbReference type="Pfam" id="PF00668">
    <property type="entry name" value="Condensation"/>
    <property type="match status" value="2"/>
</dbReference>
<feature type="domain" description="Carrier" evidence="5">
    <location>
        <begin position="2519"/>
        <end position="2593"/>
    </location>
</feature>
<name>A0A6L8T4K3_9FIRM</name>
<dbReference type="FunFam" id="1.10.1200.10:FF:000005">
    <property type="entry name" value="Nonribosomal peptide synthetase 1"/>
    <property type="match status" value="1"/>
</dbReference>
<dbReference type="SUPFAM" id="SSF56801">
    <property type="entry name" value="Acetyl-CoA synthetase-like"/>
    <property type="match status" value="3"/>
</dbReference>
<dbReference type="Pfam" id="PF00501">
    <property type="entry name" value="AMP-binding"/>
    <property type="match status" value="3"/>
</dbReference>
<keyword evidence="4" id="KW-0436">Ligase</keyword>
<dbReference type="Gene3D" id="3.40.50.980">
    <property type="match status" value="2"/>
</dbReference>
<comment type="cofactor">
    <cofactor evidence="1">
        <name>pantetheine 4'-phosphate</name>
        <dbReference type="ChEBI" id="CHEBI:47942"/>
    </cofactor>
</comment>
<evidence type="ECO:0000256" key="4">
    <source>
        <dbReference type="ARBA" id="ARBA00022598"/>
    </source>
</evidence>
<dbReference type="InterPro" id="IPR020845">
    <property type="entry name" value="AMP-binding_CS"/>
</dbReference>
<dbReference type="PROSITE" id="PS00455">
    <property type="entry name" value="AMP_BINDING"/>
    <property type="match status" value="2"/>
</dbReference>